<feature type="transmembrane region" description="Helical" evidence="8">
    <location>
        <begin position="607"/>
        <end position="626"/>
    </location>
</feature>
<keyword evidence="2" id="KW-0328">Glycosyltransferase</keyword>
<accession>A7IHY2</accession>
<evidence type="ECO:0000256" key="1">
    <source>
        <dbReference type="ARBA" id="ARBA00004141"/>
    </source>
</evidence>
<dbReference type="PhylomeDB" id="A7IHY2"/>
<dbReference type="PANTHER" id="PTHR43867">
    <property type="entry name" value="CELLULOSE SYNTHASE CATALYTIC SUBUNIT A [UDP-FORMING]"/>
    <property type="match status" value="1"/>
</dbReference>
<evidence type="ECO:0000256" key="6">
    <source>
        <dbReference type="ARBA" id="ARBA00023136"/>
    </source>
</evidence>
<evidence type="ECO:0000313" key="10">
    <source>
        <dbReference type="Proteomes" id="UP000002417"/>
    </source>
</evidence>
<feature type="transmembrane region" description="Helical" evidence="8">
    <location>
        <begin position="212"/>
        <end position="231"/>
    </location>
</feature>
<dbReference type="Gene3D" id="3.90.550.10">
    <property type="entry name" value="Spore Coat Polysaccharide Biosynthesis Protein SpsA, Chain A"/>
    <property type="match status" value="1"/>
</dbReference>
<evidence type="ECO:0000256" key="5">
    <source>
        <dbReference type="ARBA" id="ARBA00022989"/>
    </source>
</evidence>
<dbReference type="InterPro" id="IPR050321">
    <property type="entry name" value="Glycosyltr_2/OpgH_subfam"/>
</dbReference>
<dbReference type="GO" id="GO:0016020">
    <property type="term" value="C:membrane"/>
    <property type="evidence" value="ECO:0007669"/>
    <property type="project" value="UniProtKB-SubCell"/>
</dbReference>
<proteinExistence type="predicted"/>
<dbReference type="InterPro" id="IPR029044">
    <property type="entry name" value="Nucleotide-diphossugar_trans"/>
</dbReference>
<feature type="region of interest" description="Disordered" evidence="7">
    <location>
        <begin position="1"/>
        <end position="42"/>
    </location>
</feature>
<keyword evidence="3 9" id="KW-0808">Transferase</keyword>
<dbReference type="HOGENOM" id="CLU_020629_0_0_5"/>
<dbReference type="CAZy" id="GT2">
    <property type="family name" value="Glycosyltransferase Family 2"/>
</dbReference>
<comment type="subcellular location">
    <subcellularLocation>
        <location evidence="1">Membrane</location>
        <topology evidence="1">Multi-pass membrane protein</topology>
    </subcellularLocation>
</comment>
<evidence type="ECO:0000256" key="4">
    <source>
        <dbReference type="ARBA" id="ARBA00022692"/>
    </source>
</evidence>
<dbReference type="SUPFAM" id="SSF160246">
    <property type="entry name" value="EspE N-terminal domain-like"/>
    <property type="match status" value="1"/>
</dbReference>
<dbReference type="Proteomes" id="UP000002417">
    <property type="component" value="Chromosome"/>
</dbReference>
<feature type="region of interest" description="Disordered" evidence="7">
    <location>
        <begin position="655"/>
        <end position="678"/>
    </location>
</feature>
<name>A7IHY2_XANP2</name>
<keyword evidence="6 8" id="KW-0472">Membrane</keyword>
<keyword evidence="4 8" id="KW-0812">Transmembrane</keyword>
<dbReference type="PANTHER" id="PTHR43867:SF2">
    <property type="entry name" value="CELLULOSE SYNTHASE CATALYTIC SUBUNIT A [UDP-FORMING]"/>
    <property type="match status" value="1"/>
</dbReference>
<gene>
    <name evidence="9" type="ordered locus">Xaut_2382</name>
</gene>
<evidence type="ECO:0000313" key="9">
    <source>
        <dbReference type="EMBL" id="ABS67625.1"/>
    </source>
</evidence>
<feature type="transmembrane region" description="Helical" evidence="8">
    <location>
        <begin position="237"/>
        <end position="257"/>
    </location>
</feature>
<feature type="transmembrane region" description="Helical" evidence="8">
    <location>
        <begin position="574"/>
        <end position="595"/>
    </location>
</feature>
<dbReference type="eggNOG" id="COG1215">
    <property type="taxonomic scope" value="Bacteria"/>
</dbReference>
<dbReference type="EMBL" id="CP000781">
    <property type="protein sequence ID" value="ABS67625.1"/>
    <property type="molecule type" value="Genomic_DNA"/>
</dbReference>
<organism evidence="9 10">
    <name type="scientific">Xanthobacter autotrophicus (strain ATCC BAA-1158 / Py2)</name>
    <dbReference type="NCBI Taxonomy" id="78245"/>
    <lineage>
        <taxon>Bacteria</taxon>
        <taxon>Pseudomonadati</taxon>
        <taxon>Pseudomonadota</taxon>
        <taxon>Alphaproteobacteria</taxon>
        <taxon>Hyphomicrobiales</taxon>
        <taxon>Xanthobacteraceae</taxon>
        <taxon>Xanthobacter</taxon>
    </lineage>
</organism>
<feature type="transmembrane region" description="Helical" evidence="8">
    <location>
        <begin position="529"/>
        <end position="554"/>
    </location>
</feature>
<dbReference type="GO" id="GO:0016757">
    <property type="term" value="F:glycosyltransferase activity"/>
    <property type="evidence" value="ECO:0007669"/>
    <property type="project" value="UniProtKB-KW"/>
</dbReference>
<dbReference type="InterPro" id="IPR037257">
    <property type="entry name" value="T2SS_E_N_sf"/>
</dbReference>
<dbReference type="STRING" id="78245.Xaut_2382"/>
<dbReference type="AlphaFoldDB" id="A7IHY2"/>
<evidence type="ECO:0000256" key="7">
    <source>
        <dbReference type="SAM" id="MobiDB-lite"/>
    </source>
</evidence>
<evidence type="ECO:0000256" key="2">
    <source>
        <dbReference type="ARBA" id="ARBA00022676"/>
    </source>
</evidence>
<sequence>MVGDARSADKGWAGRRAEERNSPKSSAVHGLSATPAPAVATRRRGAEPLPFELRPFVGHLPHDDLRAAARRARQLGVGADEVLVAQGVVDEAEATDLLATHLGLAVAAPEDAAPPPDAATAEAVLRTGVRIEAPDGGRPRFTLAARGRDVRRLFRALRRDPGLAGRVRLAVPGAFRCAVLTAAGPILAQAAVKRLPDRDPLKSAATLDPKRVLGRIALVVGLPLAGLVALAPEQGVLAVQALLSLVFLGWVSLRLAACAYDAPPDPPPTLDDRQLPVYSLLVPLYREAASVPHLVAALGALDYPPEKLDIKLVVEADDAGTRAAIAALTLPPQMEEVPVPAVGPRTKPKALEVALAAARGSFVAIYDAEDLPEPDQLRRALEAFRTGGPKIACVQARLAIDNGDDSWIAASFAAEYAAQFDVLLPMLSALGLPILLGGTSNHFRRRVLDEVGGWDPFNVTEDADLGIRLARAGWQTRVISSTTYEEAPVTARAWVGQRTRWLKGWAQTLLVHLRQPGALMADLGVGPALALLLLAAGPFAAALVHPFCVALLLADLLRGVIGLPRGSMAEALTSALTFTTLFAGYAGTAAITYVGLRRRARVPGLKVVLGIPFYWLLLSAAAWRALIELLRRPHHWQKTEHGVARHRVAQAAALRRSPSTGVATSPEVGPAHAASAKA</sequence>
<dbReference type="KEGG" id="xau:Xaut_2382"/>
<reference evidence="9 10" key="1">
    <citation type="submission" date="2007-07" db="EMBL/GenBank/DDBJ databases">
        <title>Complete sequence of chromosome of Xanthobacter autotrophicus Py2.</title>
        <authorList>
            <consortium name="US DOE Joint Genome Institute"/>
            <person name="Copeland A."/>
            <person name="Lucas S."/>
            <person name="Lapidus A."/>
            <person name="Barry K."/>
            <person name="Glavina del Rio T."/>
            <person name="Hammon N."/>
            <person name="Israni S."/>
            <person name="Dalin E."/>
            <person name="Tice H."/>
            <person name="Pitluck S."/>
            <person name="Sims D."/>
            <person name="Brettin T."/>
            <person name="Bruce D."/>
            <person name="Detter J.C."/>
            <person name="Han C."/>
            <person name="Tapia R."/>
            <person name="Brainard J."/>
            <person name="Schmutz J."/>
            <person name="Larimer F."/>
            <person name="Land M."/>
            <person name="Hauser L."/>
            <person name="Kyrpides N."/>
            <person name="Kim E."/>
            <person name="Ensigns S.A."/>
            <person name="Richardson P."/>
        </authorList>
    </citation>
    <scope>NUCLEOTIDE SEQUENCE [LARGE SCALE GENOMIC DNA]</scope>
    <source>
        <strain evidence="10">ATCC BAA-1158 / Py2</strain>
    </source>
</reference>
<keyword evidence="10" id="KW-1185">Reference proteome</keyword>
<evidence type="ECO:0000256" key="3">
    <source>
        <dbReference type="ARBA" id="ARBA00022679"/>
    </source>
</evidence>
<protein>
    <submittedName>
        <fullName evidence="9">Glycosyl transferase family 2</fullName>
    </submittedName>
</protein>
<dbReference type="SUPFAM" id="SSF53448">
    <property type="entry name" value="Nucleotide-diphospho-sugar transferases"/>
    <property type="match status" value="1"/>
</dbReference>
<keyword evidence="5 8" id="KW-1133">Transmembrane helix</keyword>
<dbReference type="Pfam" id="PF13641">
    <property type="entry name" value="Glyco_tranf_2_3"/>
    <property type="match status" value="1"/>
</dbReference>
<evidence type="ECO:0000256" key="8">
    <source>
        <dbReference type="SAM" id="Phobius"/>
    </source>
</evidence>